<dbReference type="AlphaFoldDB" id="A0A6F8VHI1"/>
<evidence type="ECO:0000313" key="3">
    <source>
        <dbReference type="EMBL" id="BCB28402.1"/>
    </source>
</evidence>
<dbReference type="KEGG" id="slac:SKTS_32880"/>
<gene>
    <name evidence="3" type="ORF">SKTS_32880</name>
</gene>
<dbReference type="InterPro" id="IPR041110">
    <property type="entry name" value="PBECR2"/>
</dbReference>
<dbReference type="Pfam" id="PF04233">
    <property type="entry name" value="Phage_Mu_F"/>
    <property type="match status" value="1"/>
</dbReference>
<reference evidence="4" key="1">
    <citation type="submission" date="2020-03" db="EMBL/GenBank/DDBJ databases">
        <title>Complete genome sequence of sulfur-oxidizing bacterium skT11.</title>
        <authorList>
            <person name="Kanda M."/>
            <person name="Kojima H."/>
            <person name="Fukui M."/>
        </authorList>
    </citation>
    <scope>NUCLEOTIDE SEQUENCE [LARGE SCALE GENOMIC DNA]</scope>
    <source>
        <strain evidence="4">skT11</strain>
    </source>
</reference>
<evidence type="ECO:0000259" key="2">
    <source>
        <dbReference type="Pfam" id="PF18810"/>
    </source>
</evidence>
<feature type="domain" description="Phage head morphogenesis" evidence="1">
    <location>
        <begin position="57"/>
        <end position="167"/>
    </location>
</feature>
<evidence type="ECO:0000259" key="1">
    <source>
        <dbReference type="Pfam" id="PF04233"/>
    </source>
</evidence>
<accession>A0A6F8VHI1</accession>
<dbReference type="Pfam" id="PF18810">
    <property type="entry name" value="PBECR2"/>
    <property type="match status" value="1"/>
</dbReference>
<sequence length="424" mass="47660">MPASPDKLPFTEAIDFFKQKIRLPSSGWTDIWQEQHSHAFIVAGAAHDALVEDLFNAIQKAKWAGGGYDEFKQSFQDIASKYGWAYNGTPGWRSKIIYDTNITQAYNAGREKQMQAVKHLRPYGVYRHTSTEHPRLHHLAWDGLILPLDDPWWDTHSPQNGWGCKCKKYSLSRLEASREWPKNGKTGPDEAPPIEWEERVVGKNGSNPRTVRTPVGIDPGFAYNPGKAWLEPHTVPPLTGYNAALKERGTPWPTGFKPPALPIPTTVPADIVLPASTAPVVAVTDLLDVFGATLDQGVAFTDAAGSTLAISKALFIKGEDKGGDNFKWLAEPDKIDRLRYINLMAMSIIEPDEIWWDWEKDASEPGNWRLKRRYLRAFDIDGSGKFAISVFEWSRAGWSGATTFTTSKLGYFDRQRKGRLVYKK</sequence>
<feature type="domain" description="Phage-Barnase-EndoU-ColicinE5/D-RelE like nuclease 2" evidence="2">
    <location>
        <begin position="286"/>
        <end position="423"/>
    </location>
</feature>
<evidence type="ECO:0008006" key="5">
    <source>
        <dbReference type="Google" id="ProtNLM"/>
    </source>
</evidence>
<organism evidence="3 4">
    <name type="scientific">Sulfurimicrobium lacus</name>
    <dbReference type="NCBI Taxonomy" id="2715678"/>
    <lineage>
        <taxon>Bacteria</taxon>
        <taxon>Pseudomonadati</taxon>
        <taxon>Pseudomonadota</taxon>
        <taxon>Betaproteobacteria</taxon>
        <taxon>Nitrosomonadales</taxon>
        <taxon>Sulfuricellaceae</taxon>
        <taxon>Sulfurimicrobium</taxon>
    </lineage>
</organism>
<keyword evidence="4" id="KW-1185">Reference proteome</keyword>
<proteinExistence type="predicted"/>
<dbReference type="RefSeq" id="WP_173067741.1">
    <property type="nucleotide sequence ID" value="NZ_AP022853.1"/>
</dbReference>
<dbReference type="Proteomes" id="UP000502260">
    <property type="component" value="Chromosome"/>
</dbReference>
<evidence type="ECO:0000313" key="4">
    <source>
        <dbReference type="Proteomes" id="UP000502260"/>
    </source>
</evidence>
<protein>
    <recommendedName>
        <fullName evidence="5">Phage head morphogenesis domain-containing protein</fullName>
    </recommendedName>
</protein>
<name>A0A6F8VHI1_9PROT</name>
<dbReference type="EMBL" id="AP022853">
    <property type="protein sequence ID" value="BCB28402.1"/>
    <property type="molecule type" value="Genomic_DNA"/>
</dbReference>
<dbReference type="InterPro" id="IPR006528">
    <property type="entry name" value="Phage_head_morphogenesis_dom"/>
</dbReference>